<evidence type="ECO:0000256" key="2">
    <source>
        <dbReference type="ARBA" id="ARBA00005236"/>
    </source>
</evidence>
<feature type="domain" description="ABC3 transporter permease C-terminal" evidence="9">
    <location>
        <begin position="276"/>
        <end position="409"/>
    </location>
</feature>
<proteinExistence type="inferred from homology"/>
<dbReference type="InterPro" id="IPR011925">
    <property type="entry name" value="LolCE_TM"/>
</dbReference>
<comment type="similarity">
    <text evidence="2">Belongs to the ABC-4 integral membrane protein family. LolC/E subfamily.</text>
</comment>
<reference evidence="11" key="1">
    <citation type="submission" date="2020-01" db="EMBL/GenBank/DDBJ databases">
        <authorList>
            <person name="Meier V. D."/>
            <person name="Meier V D."/>
        </authorList>
    </citation>
    <scope>NUCLEOTIDE SEQUENCE</scope>
    <source>
        <strain evidence="11">HLG_WM_MAG_08</strain>
    </source>
</reference>
<dbReference type="InterPro" id="IPR025857">
    <property type="entry name" value="MacB_PCD"/>
</dbReference>
<dbReference type="NCBIfam" id="TIGR02212">
    <property type="entry name" value="lolCE"/>
    <property type="match status" value="1"/>
</dbReference>
<evidence type="ECO:0000313" key="11">
    <source>
        <dbReference type="EMBL" id="CAA6800611.1"/>
    </source>
</evidence>
<evidence type="ECO:0000256" key="3">
    <source>
        <dbReference type="ARBA" id="ARBA00022448"/>
    </source>
</evidence>
<dbReference type="EMBL" id="CACVAV010000010">
    <property type="protein sequence ID" value="CAA6800611.1"/>
    <property type="molecule type" value="Genomic_DNA"/>
</dbReference>
<dbReference type="InterPro" id="IPR051447">
    <property type="entry name" value="Lipoprotein-release_system"/>
</dbReference>
<sequence>MFRPLELFIGQRYTHSRRRNRFISFISFTSMLGIMLGVMVLITILSIMNGFEKELRDRILGAVAHVTVSGTDGKLGEWEPQIERLAAVPHVKGVAPYVKNQVMLTHSSLMRGVVVQGIDPKSHDQVSDIGSKLEEGSFDDLKSRGYNIVLGSELAGALQLMVGDKVTVIVPKVQVTPAGVLPRLRRFTVSGIVKPIGSQEIDSMSAFVHIEDAARLFKLRKEVSGIRLKLDDLFMAQSVSKSLQTDLGDGFEVSDWGKEHGSFFRAVKTEKIAMAMILFLVVAVALFNLVASLVMAVNDKEADIAILRTFGMEPNRIMRIFMIQGSIIGIFGTLTGVLLGILLSLNIDTIVPFIENLIGRQIFPADVFYISEIPSDLHWNDVGWIAVAALIFSVLATVYPAWRASKVQPAESLRYE</sequence>
<evidence type="ECO:0000256" key="4">
    <source>
        <dbReference type="ARBA" id="ARBA00022475"/>
    </source>
</evidence>
<keyword evidence="11" id="KW-0449">Lipoprotein</keyword>
<feature type="transmembrane region" description="Helical" evidence="8">
    <location>
        <begin position="272"/>
        <end position="297"/>
    </location>
</feature>
<feature type="transmembrane region" description="Helical" evidence="8">
    <location>
        <begin position="21"/>
        <end position="48"/>
    </location>
</feature>
<dbReference type="PANTHER" id="PTHR30489:SF0">
    <property type="entry name" value="LIPOPROTEIN-RELEASING SYSTEM TRANSMEMBRANE PROTEIN LOLE"/>
    <property type="match status" value="1"/>
</dbReference>
<evidence type="ECO:0000256" key="5">
    <source>
        <dbReference type="ARBA" id="ARBA00022692"/>
    </source>
</evidence>
<dbReference type="Pfam" id="PF12704">
    <property type="entry name" value="MacB_PCD"/>
    <property type="match status" value="1"/>
</dbReference>
<accession>A0A6S6S6H2</accession>
<feature type="domain" description="MacB-like periplasmic core" evidence="10">
    <location>
        <begin position="27"/>
        <end position="244"/>
    </location>
</feature>
<dbReference type="GO" id="GO:0044874">
    <property type="term" value="P:lipoprotein localization to outer membrane"/>
    <property type="evidence" value="ECO:0007669"/>
    <property type="project" value="TreeGrafter"/>
</dbReference>
<name>A0A6S6S6H2_9GAMM</name>
<keyword evidence="5 8" id="KW-0812">Transmembrane</keyword>
<evidence type="ECO:0000259" key="10">
    <source>
        <dbReference type="Pfam" id="PF12704"/>
    </source>
</evidence>
<protein>
    <submittedName>
        <fullName evidence="11">Lipoprotein releasing system transmembrane protein LolC</fullName>
    </submittedName>
</protein>
<dbReference type="GO" id="GO:0098797">
    <property type="term" value="C:plasma membrane protein complex"/>
    <property type="evidence" value="ECO:0007669"/>
    <property type="project" value="TreeGrafter"/>
</dbReference>
<organism evidence="11">
    <name type="scientific">uncultured Thiotrichaceae bacterium</name>
    <dbReference type="NCBI Taxonomy" id="298394"/>
    <lineage>
        <taxon>Bacteria</taxon>
        <taxon>Pseudomonadati</taxon>
        <taxon>Pseudomonadota</taxon>
        <taxon>Gammaproteobacteria</taxon>
        <taxon>Thiotrichales</taxon>
        <taxon>Thiotrichaceae</taxon>
        <taxon>environmental samples</taxon>
    </lineage>
</organism>
<keyword evidence="6 8" id="KW-1133">Transmembrane helix</keyword>
<dbReference type="PANTHER" id="PTHR30489">
    <property type="entry name" value="LIPOPROTEIN-RELEASING SYSTEM TRANSMEMBRANE PROTEIN LOLE"/>
    <property type="match status" value="1"/>
</dbReference>
<dbReference type="GO" id="GO:0042953">
    <property type="term" value="P:lipoprotein transport"/>
    <property type="evidence" value="ECO:0007669"/>
    <property type="project" value="InterPro"/>
</dbReference>
<gene>
    <name evidence="11" type="ORF">HELGO_WM27940</name>
</gene>
<feature type="transmembrane region" description="Helical" evidence="8">
    <location>
        <begin position="382"/>
        <end position="402"/>
    </location>
</feature>
<dbReference type="InterPro" id="IPR003838">
    <property type="entry name" value="ABC3_permease_C"/>
</dbReference>
<feature type="transmembrane region" description="Helical" evidence="8">
    <location>
        <begin position="317"/>
        <end position="343"/>
    </location>
</feature>
<evidence type="ECO:0000256" key="7">
    <source>
        <dbReference type="ARBA" id="ARBA00023136"/>
    </source>
</evidence>
<keyword evidence="7 8" id="KW-0472">Membrane</keyword>
<dbReference type="AlphaFoldDB" id="A0A6S6S6H2"/>
<comment type="subcellular location">
    <subcellularLocation>
        <location evidence="1">Cell membrane</location>
        <topology evidence="1">Multi-pass membrane protein</topology>
    </subcellularLocation>
</comment>
<evidence type="ECO:0000259" key="9">
    <source>
        <dbReference type="Pfam" id="PF02687"/>
    </source>
</evidence>
<keyword evidence="4" id="KW-1003">Cell membrane</keyword>
<evidence type="ECO:0000256" key="1">
    <source>
        <dbReference type="ARBA" id="ARBA00004651"/>
    </source>
</evidence>
<evidence type="ECO:0000256" key="6">
    <source>
        <dbReference type="ARBA" id="ARBA00022989"/>
    </source>
</evidence>
<dbReference type="Pfam" id="PF02687">
    <property type="entry name" value="FtsX"/>
    <property type="match status" value="1"/>
</dbReference>
<evidence type="ECO:0000256" key="8">
    <source>
        <dbReference type="SAM" id="Phobius"/>
    </source>
</evidence>
<keyword evidence="3" id="KW-0813">Transport</keyword>